<evidence type="ECO:0000256" key="3">
    <source>
        <dbReference type="ARBA" id="ARBA00023172"/>
    </source>
</evidence>
<dbReference type="InterPro" id="IPR006118">
    <property type="entry name" value="Recombinase_CS"/>
</dbReference>
<evidence type="ECO:0000259" key="5">
    <source>
        <dbReference type="PROSITE" id="PS51736"/>
    </source>
</evidence>
<evidence type="ECO:0000256" key="1">
    <source>
        <dbReference type="ARBA" id="ARBA00022908"/>
    </source>
</evidence>
<dbReference type="PANTHER" id="PTHR30461:SF2">
    <property type="entry name" value="SERINE RECOMBINASE PINE-RELATED"/>
    <property type="match status" value="1"/>
</dbReference>
<dbReference type="InterPro" id="IPR050639">
    <property type="entry name" value="SSR_resolvase"/>
</dbReference>
<dbReference type="PROSITE" id="PS51736">
    <property type="entry name" value="RECOMBINASES_3"/>
    <property type="match status" value="1"/>
</dbReference>
<dbReference type="SMART" id="SM00857">
    <property type="entry name" value="Resolvase"/>
    <property type="match status" value="1"/>
</dbReference>
<dbReference type="Pfam" id="PF00239">
    <property type="entry name" value="Resolvase"/>
    <property type="match status" value="1"/>
</dbReference>
<dbReference type="Gene3D" id="1.10.10.60">
    <property type="entry name" value="Homeodomain-like"/>
    <property type="match status" value="1"/>
</dbReference>
<proteinExistence type="predicted"/>
<dbReference type="CDD" id="cd00569">
    <property type="entry name" value="HTH_Hin_like"/>
    <property type="match status" value="1"/>
</dbReference>
<dbReference type="CDD" id="cd03768">
    <property type="entry name" value="SR_ResInv"/>
    <property type="match status" value="1"/>
</dbReference>
<dbReference type="Gene3D" id="3.40.50.1390">
    <property type="entry name" value="Resolvase, N-terminal catalytic domain"/>
    <property type="match status" value="1"/>
</dbReference>
<protein>
    <submittedName>
        <fullName evidence="6">Recombinase family protein</fullName>
    </submittedName>
</protein>
<evidence type="ECO:0000256" key="2">
    <source>
        <dbReference type="ARBA" id="ARBA00023125"/>
    </source>
</evidence>
<dbReference type="RefSeq" id="WP_380048766.1">
    <property type="nucleotide sequence ID" value="NZ_JBHSOH010000008.1"/>
</dbReference>
<dbReference type="EMBL" id="JBHSOH010000008">
    <property type="protein sequence ID" value="MFC5848577.1"/>
    <property type="molecule type" value="Genomic_DNA"/>
</dbReference>
<dbReference type="InterPro" id="IPR036162">
    <property type="entry name" value="Resolvase-like_N_sf"/>
</dbReference>
<evidence type="ECO:0000313" key="6">
    <source>
        <dbReference type="EMBL" id="MFC5848577.1"/>
    </source>
</evidence>
<dbReference type="PROSITE" id="PS00398">
    <property type="entry name" value="RECOMBINASES_2"/>
    <property type="match status" value="1"/>
</dbReference>
<feature type="domain" description="Resolvase/invertase-type recombinase catalytic" evidence="5">
    <location>
        <begin position="1"/>
        <end position="135"/>
    </location>
</feature>
<sequence>MLIGYARVSKEKDQDTALQLRALKEAGAERVFTEHASGGRWDRPELHRMLDQLRPGDILVVWKLDRLSRSLKDLLHLMELIKGKGAGFRSLTEAIDTTTPAGRMMMQLVGAFAEFERAMIRERTKAGLDQARQEGRIGGRRPKLTPQQREEIREAVTSGRKTAAQCARLFKIHPSTVTRLLQAPAARAVPRLKDE</sequence>
<keyword evidence="1" id="KW-0229">DNA integration</keyword>
<feature type="region of interest" description="Disordered" evidence="4">
    <location>
        <begin position="126"/>
        <end position="147"/>
    </location>
</feature>
<accession>A0ABW1DIZ1</accession>
<keyword evidence="3" id="KW-0233">DNA recombination</keyword>
<keyword evidence="7" id="KW-1185">Reference proteome</keyword>
<evidence type="ECO:0000313" key="7">
    <source>
        <dbReference type="Proteomes" id="UP001595979"/>
    </source>
</evidence>
<keyword evidence="2" id="KW-0238">DNA-binding</keyword>
<reference evidence="7" key="1">
    <citation type="journal article" date="2019" name="Int. J. Syst. Evol. Microbiol.">
        <title>The Global Catalogue of Microorganisms (GCM) 10K type strain sequencing project: providing services to taxonomists for standard genome sequencing and annotation.</title>
        <authorList>
            <consortium name="The Broad Institute Genomics Platform"/>
            <consortium name="The Broad Institute Genome Sequencing Center for Infectious Disease"/>
            <person name="Wu L."/>
            <person name="Ma J."/>
        </authorList>
    </citation>
    <scope>NUCLEOTIDE SEQUENCE [LARGE SCALE GENOMIC DNA]</scope>
    <source>
        <strain evidence="7">CGMCC 1.15053</strain>
    </source>
</reference>
<dbReference type="SUPFAM" id="SSF53041">
    <property type="entry name" value="Resolvase-like"/>
    <property type="match status" value="1"/>
</dbReference>
<feature type="compositionally biased region" description="Basic and acidic residues" evidence="4">
    <location>
        <begin position="126"/>
        <end position="137"/>
    </location>
</feature>
<comment type="caution">
    <text evidence="6">The sequence shown here is derived from an EMBL/GenBank/DDBJ whole genome shotgun (WGS) entry which is preliminary data.</text>
</comment>
<dbReference type="Proteomes" id="UP001595979">
    <property type="component" value="Unassembled WGS sequence"/>
</dbReference>
<dbReference type="PANTHER" id="PTHR30461">
    <property type="entry name" value="DNA-INVERTASE FROM LAMBDOID PROPHAGE"/>
    <property type="match status" value="1"/>
</dbReference>
<gene>
    <name evidence="6" type="ORF">ACFPQ6_09665</name>
</gene>
<dbReference type="InterPro" id="IPR006119">
    <property type="entry name" value="Resolv_N"/>
</dbReference>
<evidence type="ECO:0000256" key="4">
    <source>
        <dbReference type="SAM" id="MobiDB-lite"/>
    </source>
</evidence>
<name>A0ABW1DIZ1_9DEIO</name>
<organism evidence="6 7">
    <name type="scientific">Deinococcus petrolearius</name>
    <dbReference type="NCBI Taxonomy" id="1751295"/>
    <lineage>
        <taxon>Bacteria</taxon>
        <taxon>Thermotogati</taxon>
        <taxon>Deinococcota</taxon>
        <taxon>Deinococci</taxon>
        <taxon>Deinococcales</taxon>
        <taxon>Deinococcaceae</taxon>
        <taxon>Deinococcus</taxon>
    </lineage>
</organism>